<gene>
    <name evidence="13" type="primary">TPHA0P00340</name>
    <name evidence="13" type="ordered locus">TPHA_0P00340</name>
</gene>
<feature type="coiled-coil region" evidence="11">
    <location>
        <begin position="401"/>
        <end position="428"/>
    </location>
</feature>
<evidence type="ECO:0000256" key="4">
    <source>
        <dbReference type="ARBA" id="ARBA00022454"/>
    </source>
</evidence>
<dbReference type="PANTHER" id="PTHR18937:SF12">
    <property type="entry name" value="STRUCTURAL MAINTENANCE OF CHROMOSOMES PROTEIN"/>
    <property type="match status" value="1"/>
</dbReference>
<keyword evidence="14" id="KW-1185">Reference proteome</keyword>
<dbReference type="GO" id="GO:0005524">
    <property type="term" value="F:ATP binding"/>
    <property type="evidence" value="ECO:0007669"/>
    <property type="project" value="InterPro"/>
</dbReference>
<evidence type="ECO:0000256" key="2">
    <source>
        <dbReference type="ARBA" id="ARBA00004286"/>
    </source>
</evidence>
<dbReference type="CDD" id="cd03275">
    <property type="entry name" value="ABC_SMC1_euk"/>
    <property type="match status" value="2"/>
</dbReference>
<dbReference type="SUPFAM" id="SSF75553">
    <property type="entry name" value="Smc hinge domain"/>
    <property type="match status" value="1"/>
</dbReference>
<feature type="coiled-coil region" evidence="11">
    <location>
        <begin position="169"/>
        <end position="196"/>
    </location>
</feature>
<keyword evidence="4" id="KW-0158">Chromosome</keyword>
<dbReference type="InterPro" id="IPR028468">
    <property type="entry name" value="Smc1_ABC"/>
</dbReference>
<dbReference type="AlphaFoldDB" id="G8C214"/>
<dbReference type="GO" id="GO:0016887">
    <property type="term" value="F:ATP hydrolysis activity"/>
    <property type="evidence" value="ECO:0007669"/>
    <property type="project" value="InterPro"/>
</dbReference>
<protein>
    <recommendedName>
        <fullName evidence="10">Structural maintenance of chromosomes protein</fullName>
    </recommendedName>
</protein>
<evidence type="ECO:0000313" key="14">
    <source>
        <dbReference type="Proteomes" id="UP000005666"/>
    </source>
</evidence>
<dbReference type="OMA" id="KHMDFQR"/>
<dbReference type="Gene3D" id="3.30.70.1620">
    <property type="match status" value="1"/>
</dbReference>
<dbReference type="SUPFAM" id="SSF52540">
    <property type="entry name" value="P-loop containing nucleoside triphosphate hydrolases"/>
    <property type="match status" value="1"/>
</dbReference>
<keyword evidence="9" id="KW-0131">Cell cycle</keyword>
<proteinExistence type="inferred from homology"/>
<accession>G8C214</accession>
<dbReference type="Gene3D" id="1.20.1060.20">
    <property type="match status" value="1"/>
</dbReference>
<evidence type="ECO:0000259" key="12">
    <source>
        <dbReference type="SMART" id="SM00968"/>
    </source>
</evidence>
<dbReference type="eggNOG" id="KOG0018">
    <property type="taxonomic scope" value="Eukaryota"/>
</dbReference>
<dbReference type="GeneID" id="11530817"/>
<dbReference type="InterPro" id="IPR027417">
    <property type="entry name" value="P-loop_NTPase"/>
</dbReference>
<reference evidence="13 14" key="1">
    <citation type="journal article" date="2011" name="Proc. Natl. Acad. Sci. U.S.A.">
        <title>Evolutionary erosion of yeast sex chromosomes by mating-type switching accidents.</title>
        <authorList>
            <person name="Gordon J.L."/>
            <person name="Armisen D."/>
            <person name="Proux-Wera E."/>
            <person name="Oheigeartaigh S.S."/>
            <person name="Byrne K.P."/>
            <person name="Wolfe K.H."/>
        </authorList>
    </citation>
    <scope>NUCLEOTIDE SEQUENCE [LARGE SCALE GENOMIC DNA]</scope>
    <source>
        <strain evidence="14">ATCC 24235 / CBS 4417 / NBRC 1672 / NRRL Y-8282 / UCD 70-5</strain>
    </source>
</reference>
<keyword evidence="7 11" id="KW-0175">Coiled coil</keyword>
<evidence type="ECO:0000256" key="8">
    <source>
        <dbReference type="ARBA" id="ARBA00023242"/>
    </source>
</evidence>
<feature type="domain" description="SMC hinge" evidence="12">
    <location>
        <begin position="521"/>
        <end position="636"/>
    </location>
</feature>
<dbReference type="PANTHER" id="PTHR18937">
    <property type="entry name" value="STRUCTURAL MAINTENANCE OF CHROMOSOMES SMC FAMILY MEMBER"/>
    <property type="match status" value="1"/>
</dbReference>
<name>G8C214_TETPH</name>
<dbReference type="Gene3D" id="3.40.50.300">
    <property type="entry name" value="P-loop containing nucleotide triphosphate hydrolases"/>
    <property type="match status" value="2"/>
</dbReference>
<dbReference type="Pfam" id="PF06470">
    <property type="entry name" value="SMC_hinge"/>
    <property type="match status" value="1"/>
</dbReference>
<feature type="coiled-coil region" evidence="11">
    <location>
        <begin position="1012"/>
        <end position="1039"/>
    </location>
</feature>
<evidence type="ECO:0000256" key="9">
    <source>
        <dbReference type="ARBA" id="ARBA00023306"/>
    </source>
</evidence>
<evidence type="ECO:0000256" key="6">
    <source>
        <dbReference type="ARBA" id="ARBA00022776"/>
    </source>
</evidence>
<evidence type="ECO:0000256" key="7">
    <source>
        <dbReference type="ARBA" id="ARBA00023054"/>
    </source>
</evidence>
<keyword evidence="6" id="KW-0498">Mitosis</keyword>
<dbReference type="InterPro" id="IPR036277">
    <property type="entry name" value="SMC_hinge_sf"/>
</dbReference>
<dbReference type="OrthoDB" id="5575062at2759"/>
<dbReference type="RefSeq" id="XP_003688626.1">
    <property type="nucleotide sequence ID" value="XM_003688578.1"/>
</dbReference>
<dbReference type="GO" id="GO:0042802">
    <property type="term" value="F:identical protein binding"/>
    <property type="evidence" value="ECO:0007669"/>
    <property type="project" value="EnsemblFungi"/>
</dbReference>
<evidence type="ECO:0000256" key="1">
    <source>
        <dbReference type="ARBA" id="ARBA00004123"/>
    </source>
</evidence>
<keyword evidence="8 10" id="KW-0539">Nucleus</keyword>
<dbReference type="GO" id="GO:0005634">
    <property type="term" value="C:nucleus"/>
    <property type="evidence" value="ECO:0007669"/>
    <property type="project" value="UniProtKB-SubCell"/>
</dbReference>
<dbReference type="GO" id="GO:0000070">
    <property type="term" value="P:mitotic sister chromatid segregation"/>
    <property type="evidence" value="ECO:0007669"/>
    <property type="project" value="EnsemblFungi"/>
</dbReference>
<comment type="subcellular location">
    <subcellularLocation>
        <location evidence="2">Chromosome</location>
    </subcellularLocation>
    <subcellularLocation>
        <location evidence="1 10">Nucleus</location>
    </subcellularLocation>
</comment>
<evidence type="ECO:0000256" key="10">
    <source>
        <dbReference type="PIRNR" id="PIRNR005719"/>
    </source>
</evidence>
<dbReference type="InterPro" id="IPR024704">
    <property type="entry name" value="SMC"/>
</dbReference>
<evidence type="ECO:0000313" key="13">
    <source>
        <dbReference type="EMBL" id="CCE66192.1"/>
    </source>
</evidence>
<dbReference type="Proteomes" id="UP000005666">
    <property type="component" value="Chromosome 16"/>
</dbReference>
<keyword evidence="5" id="KW-0132">Cell division</keyword>
<dbReference type="Pfam" id="PF02463">
    <property type="entry name" value="SMC_N"/>
    <property type="match status" value="1"/>
</dbReference>
<comment type="similarity">
    <text evidence="3">Belongs to the SMC family. SMC1 subfamily.</text>
</comment>
<dbReference type="InterPro" id="IPR003395">
    <property type="entry name" value="RecF/RecN/SMC_N"/>
</dbReference>
<dbReference type="EMBL" id="HE612871">
    <property type="protein sequence ID" value="CCE66192.1"/>
    <property type="molecule type" value="Genomic_DNA"/>
</dbReference>
<dbReference type="GO" id="GO:0051301">
    <property type="term" value="P:cell division"/>
    <property type="evidence" value="ECO:0007669"/>
    <property type="project" value="UniProtKB-KW"/>
</dbReference>
<evidence type="ECO:0000256" key="5">
    <source>
        <dbReference type="ARBA" id="ARBA00022618"/>
    </source>
</evidence>
<sequence>MGRLVGLELFNFKSYKGVTKVGFGESNFTSIIGPNGSGKSNMMDAISFVLGFQSSNLRSSTLKDLVYRDIASADENEFGEDGERSAYVKAFYEKDGTVVELMRAITAGRDSVYKIDNKTTTYKHYSDFLAAENILIKARNFLVFQGDVEQIAAQSPRQLTKLFEEVSGSIKYKKEYEELKEKIEKLSESAAESAKNRRRIQGEMKIYEDGISKDEKYKKQLEVRDKLQVHLALWQLFHLEQEEKLSTKKLKEVKNKVMKLTDQVNEEETNVKKAKNEVIKETSLQMKQQNRLDYKEKEKDNLLSELTPIQLSQRSAEKRLANIEKRIESIARDMERQKTYVSRYEKQLKVVKKTKDTFEEELKQSNSNPDKYRLNDEDMKLYERLNEQYLTEGGFELDTKLSLLNNEKKDIDDELELLQKRIDMSKNRITDEFAVKGENFELQAVELSSELNEKNSLHLNLANKLKKIQSDIESTSNKEYELNHKLRDTLVKLDDASANQRETLKEKKLRENVSMLKRFFPGVKGLVSDLCHPKKEKYALAVSTILGKNFDSVVVDTLSVAQECITYLKKQRAGIISFIPLDTIDAFVPTLPTTNIQGITLVLNAIDYDQEYDKAMQYVCSDSIMCDTLSIAKSLKWKHNVTSKLVTLEGTLIHRAGLMTGGVSKEQGNRWDKEEYQGLVTLKDKLLIQIEQLSNNSKTFAIEARDLESNISQLNSSISDLRTQISQINRSIEENKAEVQYHEDMLKKEYEPKQNQLNTKLESIEKSKSEIIGQKELLQNTVFKEFHNKLGFTIQEYEHHSGEALRQSNKELQQLEKQVLNIESKLQFEVERYESTEKRHKKAQIDLENNNSTIESLQENEAEVVAKIKDIENGMLEIKKVLEDFSKEIDRKKKKLAIAEDSLSEKSELLTTSTNEKISIKEEIEKKDLEKLGILTNCKISNIQVPVASKIDLNNLPIGKIDNDAILISNEISLDYKTLPAKYKESSSSKIRSALEHEIEVVEDLLQDLQPNARAVDRFDEAKERFDSASDETETLKKQERKLLTQFLAIKKKRREVFEKAFDYVSEHIEPIYRELTKNPNSTAELSGGNASLTLEDEDEPFDAGIKYHATPPLKRFKDMEYLSGGEKTVAALALLFAINSYQPSPFFILDEVDAALDVTNIERIANYIRKHSNSDIQFIVISLKNSMFEKSDALVGIHRQQQENSSRVVTLDLSQYAD</sequence>
<feature type="coiled-coil region" evidence="11">
    <location>
        <begin position="690"/>
        <end position="738"/>
    </location>
</feature>
<dbReference type="GO" id="GO:0006302">
    <property type="term" value="P:double-strand break repair"/>
    <property type="evidence" value="ECO:0007669"/>
    <property type="project" value="EnsemblFungi"/>
</dbReference>
<feature type="coiled-coil region" evidence="11">
    <location>
        <begin position="313"/>
        <end position="368"/>
    </location>
</feature>
<evidence type="ECO:0000256" key="11">
    <source>
        <dbReference type="SAM" id="Coils"/>
    </source>
</evidence>
<organism evidence="13 14">
    <name type="scientific">Tetrapisispora phaffii (strain ATCC 24235 / CBS 4417 / NBRC 1672 / NRRL Y-8282 / UCD 70-5)</name>
    <name type="common">Yeast</name>
    <name type="synonym">Fabospora phaffii</name>
    <dbReference type="NCBI Taxonomy" id="1071381"/>
    <lineage>
        <taxon>Eukaryota</taxon>
        <taxon>Fungi</taxon>
        <taxon>Dikarya</taxon>
        <taxon>Ascomycota</taxon>
        <taxon>Saccharomycotina</taxon>
        <taxon>Saccharomycetes</taxon>
        <taxon>Saccharomycetales</taxon>
        <taxon>Saccharomycetaceae</taxon>
        <taxon>Tetrapisispora</taxon>
    </lineage>
</organism>
<dbReference type="KEGG" id="tpf:TPHA_0P00340"/>
<dbReference type="STRING" id="1071381.G8C214"/>
<dbReference type="GO" id="GO:0003680">
    <property type="term" value="F:minor groove of adenine-thymine-rich DNA binding"/>
    <property type="evidence" value="ECO:0007669"/>
    <property type="project" value="EnsemblFungi"/>
</dbReference>
<dbReference type="InterPro" id="IPR010935">
    <property type="entry name" value="SMC_hinge"/>
</dbReference>
<evidence type="ECO:0000256" key="3">
    <source>
        <dbReference type="ARBA" id="ARBA00005597"/>
    </source>
</evidence>
<dbReference type="GO" id="GO:0030892">
    <property type="term" value="C:mitotic cohesin complex"/>
    <property type="evidence" value="ECO:0007669"/>
    <property type="project" value="EnsemblFungi"/>
</dbReference>
<dbReference type="SMART" id="SM00968">
    <property type="entry name" value="SMC_hinge"/>
    <property type="match status" value="1"/>
</dbReference>
<feature type="coiled-coil region" evidence="11">
    <location>
        <begin position="250"/>
        <end position="277"/>
    </location>
</feature>
<dbReference type="GO" id="GO:0003690">
    <property type="term" value="F:double-stranded DNA binding"/>
    <property type="evidence" value="ECO:0007669"/>
    <property type="project" value="EnsemblFungi"/>
</dbReference>
<dbReference type="HOGENOM" id="CLU_001042_0_1_1"/>
<dbReference type="GO" id="GO:0007064">
    <property type="term" value="P:mitotic sister chromatid cohesion"/>
    <property type="evidence" value="ECO:0007669"/>
    <property type="project" value="EnsemblFungi"/>
</dbReference>
<feature type="coiled-coil region" evidence="11">
    <location>
        <begin position="805"/>
        <end position="902"/>
    </location>
</feature>
<dbReference type="PIRSF" id="PIRSF005719">
    <property type="entry name" value="SMC"/>
    <property type="match status" value="1"/>
</dbReference>